<reference evidence="3 4" key="2">
    <citation type="submission" date="2020-04" db="EMBL/GenBank/DDBJ databases">
        <title>Complete genome sequence of Alteromonas pelagimontana 5.12T.</title>
        <authorList>
            <person name="Sinha R.K."/>
            <person name="Krishnan K.P."/>
            <person name="Kurian J.P."/>
        </authorList>
    </citation>
    <scope>NUCLEOTIDE SEQUENCE [LARGE SCALE GENOMIC DNA]</scope>
    <source>
        <strain evidence="3 4">5.12</strain>
    </source>
</reference>
<reference evidence="4" key="1">
    <citation type="submission" date="2014-12" db="EMBL/GenBank/DDBJ databases">
        <title>Complete genome sequence of a multi-drug resistant Klebsiella pneumoniae.</title>
        <authorList>
            <person name="Hua X."/>
            <person name="Chen Q."/>
            <person name="Li X."/>
            <person name="Feng Y."/>
            <person name="Ruan Z."/>
            <person name="Yu Y."/>
        </authorList>
    </citation>
    <scope>NUCLEOTIDE SEQUENCE [LARGE SCALE GENOMIC DNA]</scope>
    <source>
        <strain evidence="4">5.12</strain>
    </source>
</reference>
<dbReference type="Gene3D" id="3.40.50.1980">
    <property type="entry name" value="Nitrogenase molybdenum iron protein domain"/>
    <property type="match status" value="2"/>
</dbReference>
<dbReference type="EMBL" id="CP052766">
    <property type="protein sequence ID" value="QJR80106.1"/>
    <property type="molecule type" value="Genomic_DNA"/>
</dbReference>
<gene>
    <name evidence="3" type="ORF">CA267_004590</name>
</gene>
<dbReference type="PROSITE" id="PS50983">
    <property type="entry name" value="FE_B12_PBP"/>
    <property type="match status" value="1"/>
</dbReference>
<dbReference type="InterPro" id="IPR054828">
    <property type="entry name" value="Vit_B12_bind_prot"/>
</dbReference>
<dbReference type="KEGG" id="apel:CA267_004590"/>
<dbReference type="InterPro" id="IPR002491">
    <property type="entry name" value="ABC_transptr_periplasmic_BD"/>
</dbReference>
<dbReference type="InterPro" id="IPR050902">
    <property type="entry name" value="ABC_Transporter_SBP"/>
</dbReference>
<evidence type="ECO:0000313" key="3">
    <source>
        <dbReference type="EMBL" id="QJR80106.1"/>
    </source>
</evidence>
<protein>
    <submittedName>
        <fullName evidence="3">Cobalamin-binding protein</fullName>
    </submittedName>
</protein>
<dbReference type="GO" id="GO:0071281">
    <property type="term" value="P:cellular response to iron ion"/>
    <property type="evidence" value="ECO:0007669"/>
    <property type="project" value="TreeGrafter"/>
</dbReference>
<dbReference type="CDD" id="cd01144">
    <property type="entry name" value="BtuF"/>
    <property type="match status" value="1"/>
</dbReference>
<dbReference type="AlphaFoldDB" id="A0A6M4MD95"/>
<dbReference type="PANTHER" id="PTHR30535:SF34">
    <property type="entry name" value="MOLYBDATE-BINDING PROTEIN MOLA"/>
    <property type="match status" value="1"/>
</dbReference>
<dbReference type="OrthoDB" id="6495095at2"/>
<dbReference type="PANTHER" id="PTHR30535">
    <property type="entry name" value="VITAMIN B12-BINDING PROTEIN"/>
    <property type="match status" value="1"/>
</dbReference>
<sequence>MHKRLFFLTLTVFCASIISINVVSAKEMRIVSLSPHLTEWVYSLGRGDFLVGASQASDYPAAAKALPRIADFNGADIAAIVALEPNLVLAWGGGNKPQDIARLKGLGIPVFISTPLQPEDISRELRKLGPLLERQSLADKLADEFDAELAAITRTYDLQPGVSVFYYMWTQPLMTVGPNAWASALLSHCGARTLFADSPVDYPQVSIQEVIRRQPDFLVAATSQSIASQKAYWQPHRKVLSAPLLMVNPDISSRFTLRLLSELETLCQQLHP</sequence>
<evidence type="ECO:0000313" key="4">
    <source>
        <dbReference type="Proteomes" id="UP000219285"/>
    </source>
</evidence>
<evidence type="ECO:0000259" key="2">
    <source>
        <dbReference type="PROSITE" id="PS50983"/>
    </source>
</evidence>
<keyword evidence="1" id="KW-0732">Signal</keyword>
<name>A0A6M4MD95_9ALTE</name>
<evidence type="ECO:0000256" key="1">
    <source>
        <dbReference type="ARBA" id="ARBA00022729"/>
    </source>
</evidence>
<feature type="domain" description="Fe/B12 periplasmic-binding" evidence="2">
    <location>
        <begin position="29"/>
        <end position="272"/>
    </location>
</feature>
<accession>A0A6M4MD95</accession>
<organism evidence="3 4">
    <name type="scientific">Alteromonas pelagimontana</name>
    <dbReference type="NCBI Taxonomy" id="1858656"/>
    <lineage>
        <taxon>Bacteria</taxon>
        <taxon>Pseudomonadati</taxon>
        <taxon>Pseudomonadota</taxon>
        <taxon>Gammaproteobacteria</taxon>
        <taxon>Alteromonadales</taxon>
        <taxon>Alteromonadaceae</taxon>
        <taxon>Alteromonas/Salinimonas group</taxon>
        <taxon>Alteromonas</taxon>
    </lineage>
</organism>
<dbReference type="Pfam" id="PF01497">
    <property type="entry name" value="Peripla_BP_2"/>
    <property type="match status" value="1"/>
</dbReference>
<keyword evidence="4" id="KW-1185">Reference proteome</keyword>
<dbReference type="RefSeq" id="WP_083638332.1">
    <property type="nucleotide sequence ID" value="NZ_CP052766.1"/>
</dbReference>
<proteinExistence type="predicted"/>
<dbReference type="SUPFAM" id="SSF53807">
    <property type="entry name" value="Helical backbone' metal receptor"/>
    <property type="match status" value="1"/>
</dbReference>
<dbReference type="Proteomes" id="UP000219285">
    <property type="component" value="Chromosome"/>
</dbReference>
<dbReference type="NCBIfam" id="NF038402">
    <property type="entry name" value="TroA_like"/>
    <property type="match status" value="1"/>
</dbReference>